<evidence type="ECO:0000313" key="2">
    <source>
        <dbReference type="Proteomes" id="UP000029995"/>
    </source>
</evidence>
<organism evidence="1 2">
    <name type="scientific">Inquilinus limosus MP06</name>
    <dbReference type="NCBI Taxonomy" id="1398085"/>
    <lineage>
        <taxon>Bacteria</taxon>
        <taxon>Pseudomonadati</taxon>
        <taxon>Pseudomonadota</taxon>
        <taxon>Alphaproteobacteria</taxon>
        <taxon>Rhodospirillales</taxon>
        <taxon>Rhodospirillaceae</taxon>
        <taxon>Inquilinus</taxon>
    </lineage>
</organism>
<name>A0A0A0DC96_9PROT</name>
<reference evidence="1 2" key="1">
    <citation type="submission" date="2014-01" db="EMBL/GenBank/DDBJ databases">
        <title>Genome sequence determination for a cystic fibrosis isolate, Inquilinus limosus.</title>
        <authorList>
            <person name="Pino M."/>
            <person name="Di Conza J."/>
            <person name="Gutkind G."/>
        </authorList>
    </citation>
    <scope>NUCLEOTIDE SEQUENCE [LARGE SCALE GENOMIC DNA]</scope>
    <source>
        <strain evidence="1 2">MP06</strain>
    </source>
</reference>
<evidence type="ECO:0000313" key="1">
    <source>
        <dbReference type="EMBL" id="KGM35734.1"/>
    </source>
</evidence>
<comment type="caution">
    <text evidence="1">The sequence shown here is derived from an EMBL/GenBank/DDBJ whole genome shotgun (WGS) entry which is preliminary data.</text>
</comment>
<proteinExistence type="predicted"/>
<dbReference type="RefSeq" id="WP_034831541.1">
    <property type="nucleotide sequence ID" value="NZ_JANX01000014.1"/>
</dbReference>
<sequence>MTSRLIGSEVSFQLAGHGTVRGIVQTYRQLSDSRFAVTALNGNETLSGIVDKTPDGDVATVVDDATADRIAWAILDGRDVRMPIGRQMHALAAAWLSRRGAGR</sequence>
<protein>
    <submittedName>
        <fullName evidence="1">Uncharacterized protein</fullName>
    </submittedName>
</protein>
<dbReference type="EMBL" id="JANX01000014">
    <property type="protein sequence ID" value="KGM35734.1"/>
    <property type="molecule type" value="Genomic_DNA"/>
</dbReference>
<dbReference type="AlphaFoldDB" id="A0A0A0DC96"/>
<dbReference type="OrthoDB" id="9429443at2"/>
<accession>A0A0A0DC96</accession>
<dbReference type="Proteomes" id="UP000029995">
    <property type="component" value="Unassembled WGS sequence"/>
</dbReference>
<gene>
    <name evidence="1" type="ORF">P409_02850</name>
</gene>